<dbReference type="PATRIC" id="fig|908627.4.peg.7937"/>
<organism evidence="1 2">
    <name type="scientific">Caballeronia mineralivorans PML1(12)</name>
    <dbReference type="NCBI Taxonomy" id="908627"/>
    <lineage>
        <taxon>Bacteria</taxon>
        <taxon>Pseudomonadati</taxon>
        <taxon>Pseudomonadota</taxon>
        <taxon>Betaproteobacteria</taxon>
        <taxon>Burkholderiales</taxon>
        <taxon>Burkholderiaceae</taxon>
        <taxon>Caballeronia</taxon>
    </lineage>
</organism>
<comment type="caution">
    <text evidence="1">The sequence shown here is derived from an EMBL/GenBank/DDBJ whole genome shotgun (WGS) entry which is preliminary data.</text>
</comment>
<dbReference type="AlphaFoldDB" id="A0A0J1CM27"/>
<keyword evidence="2" id="KW-1185">Reference proteome</keyword>
<dbReference type="EMBL" id="AEJF01000214">
    <property type="protein sequence ID" value="KLU21481.1"/>
    <property type="molecule type" value="Genomic_DNA"/>
</dbReference>
<proteinExistence type="predicted"/>
<dbReference type="Proteomes" id="UP000035963">
    <property type="component" value="Unassembled WGS sequence"/>
</dbReference>
<protein>
    <submittedName>
        <fullName evidence="1">Uncharacterized protein</fullName>
    </submittedName>
</protein>
<gene>
    <name evidence="1" type="ORF">EOS_35490</name>
</gene>
<name>A0A0J1CM27_9BURK</name>
<evidence type="ECO:0000313" key="1">
    <source>
        <dbReference type="EMBL" id="KLU21481.1"/>
    </source>
</evidence>
<reference evidence="1 2" key="1">
    <citation type="journal article" date="2015" name="Genome Announc.">
        <title>Draft Genome Sequence of Burkholderia sp. Strain PML1(12), an Ectomycorrhizosphere-Inhabiting Bacterium with Effective Mineral-Weathering Ability.</title>
        <authorList>
            <person name="Uroz S."/>
            <person name="Oger P."/>
        </authorList>
    </citation>
    <scope>NUCLEOTIDE SEQUENCE [LARGE SCALE GENOMIC DNA]</scope>
    <source>
        <strain evidence="2">PML1(12)</strain>
    </source>
</reference>
<accession>A0A0J1CM27</accession>
<sequence>MRGTAGQDRALLWLALSRGFYRLLPGEIPAVIDTIAAYASNEVVEHRKDEAVDVQMIETLVAVSAAQIKRLPTGEEKSELFEKLLGVTKDTLNTAPKKLRPEMVSALHNLSMIPPLLPVEEQENASKRFYDTAERSGLAAYKRNW</sequence>
<evidence type="ECO:0000313" key="2">
    <source>
        <dbReference type="Proteomes" id="UP000035963"/>
    </source>
</evidence>